<evidence type="ECO:0000313" key="2">
    <source>
        <dbReference type="EMBL" id="SDP49434.1"/>
    </source>
</evidence>
<evidence type="ECO:0000313" key="3">
    <source>
        <dbReference type="Proteomes" id="UP000199077"/>
    </source>
</evidence>
<name>A0A1H0T636_9MICO</name>
<dbReference type="EMBL" id="LT629711">
    <property type="protein sequence ID" value="SDP49434.1"/>
    <property type="molecule type" value="Genomic_DNA"/>
</dbReference>
<sequence>MEHRPGEEGLDRRPDGVSDATVEAVGKLSEAFETIEEVRGRLYGLHRLTGSADLALGDAVEQLRQAGHAELADTLDRELVGRNVVTGRWTFQVVEDFEDGYYATWKRLEQQVRDELMAGRRHVYEAEMKADCRTEDEPGHEATPDDVE</sequence>
<dbReference type="STRING" id="443156.SAMN04489867_2653"/>
<dbReference type="Proteomes" id="UP000199077">
    <property type="component" value="Chromosome I"/>
</dbReference>
<organism evidence="2 3">
    <name type="scientific">Pedococcus dokdonensis</name>
    <dbReference type="NCBI Taxonomy" id="443156"/>
    <lineage>
        <taxon>Bacteria</taxon>
        <taxon>Bacillati</taxon>
        <taxon>Actinomycetota</taxon>
        <taxon>Actinomycetes</taxon>
        <taxon>Micrococcales</taxon>
        <taxon>Intrasporangiaceae</taxon>
        <taxon>Pedococcus</taxon>
    </lineage>
</organism>
<evidence type="ECO:0000256" key="1">
    <source>
        <dbReference type="SAM" id="MobiDB-lite"/>
    </source>
</evidence>
<dbReference type="RefSeq" id="WP_091786304.1">
    <property type="nucleotide sequence ID" value="NZ_LT629711.1"/>
</dbReference>
<accession>A0A1H0T636</accession>
<proteinExistence type="predicted"/>
<reference evidence="3" key="1">
    <citation type="submission" date="2016-10" db="EMBL/GenBank/DDBJ databases">
        <authorList>
            <person name="Varghese N."/>
            <person name="Submissions S."/>
        </authorList>
    </citation>
    <scope>NUCLEOTIDE SEQUENCE [LARGE SCALE GENOMIC DNA]</scope>
    <source>
        <strain evidence="3">DSM 22329</strain>
    </source>
</reference>
<dbReference type="AlphaFoldDB" id="A0A1H0T636"/>
<gene>
    <name evidence="2" type="ORF">SAMN04489867_2653</name>
</gene>
<keyword evidence="3" id="KW-1185">Reference proteome</keyword>
<dbReference type="OrthoDB" id="3212097at2"/>
<feature type="region of interest" description="Disordered" evidence="1">
    <location>
        <begin position="129"/>
        <end position="148"/>
    </location>
</feature>
<protein>
    <submittedName>
        <fullName evidence="2">Uncharacterized protein</fullName>
    </submittedName>
</protein>